<dbReference type="EMBL" id="CP036265">
    <property type="protein sequence ID" value="QDT17345.1"/>
    <property type="molecule type" value="Genomic_DNA"/>
</dbReference>
<evidence type="ECO:0000256" key="1">
    <source>
        <dbReference type="ARBA" id="ARBA00004236"/>
    </source>
</evidence>
<dbReference type="SMART" id="SM01225">
    <property type="entry name" value="G8"/>
    <property type="match status" value="1"/>
</dbReference>
<dbReference type="PANTHER" id="PTHR46769">
    <property type="entry name" value="POLYCYSTIC KIDNEY AND HEPATIC DISEASE 1 (AUTOSOMAL RECESSIVE)-LIKE 1"/>
    <property type="match status" value="1"/>
</dbReference>
<name>A0A517PD92_9PLAN</name>
<evidence type="ECO:0000259" key="7">
    <source>
        <dbReference type="PROSITE" id="PS51484"/>
    </source>
</evidence>
<evidence type="ECO:0000256" key="2">
    <source>
        <dbReference type="ARBA" id="ARBA00022475"/>
    </source>
</evidence>
<comment type="subcellular location">
    <subcellularLocation>
        <location evidence="1">Cell membrane</location>
    </subcellularLocation>
</comment>
<feature type="signal peptide" evidence="6">
    <location>
        <begin position="1"/>
        <end position="26"/>
    </location>
</feature>
<proteinExistence type="predicted"/>
<feature type="chain" id="PRO_5022163560" description="G8 domain-containing protein" evidence="6">
    <location>
        <begin position="27"/>
        <end position="834"/>
    </location>
</feature>
<keyword evidence="9" id="KW-1185">Reference proteome</keyword>
<feature type="domain" description="G8" evidence="7">
    <location>
        <begin position="41"/>
        <end position="164"/>
    </location>
</feature>
<dbReference type="InterPro" id="IPR055401">
    <property type="entry name" value="CEMIP_beta-hel_dom"/>
</dbReference>
<dbReference type="InterPro" id="IPR011050">
    <property type="entry name" value="Pectin_lyase_fold/virulence"/>
</dbReference>
<organism evidence="8 9">
    <name type="scientific">Alienimonas californiensis</name>
    <dbReference type="NCBI Taxonomy" id="2527989"/>
    <lineage>
        <taxon>Bacteria</taxon>
        <taxon>Pseudomonadati</taxon>
        <taxon>Planctomycetota</taxon>
        <taxon>Planctomycetia</taxon>
        <taxon>Planctomycetales</taxon>
        <taxon>Planctomycetaceae</taxon>
        <taxon>Alienimonas</taxon>
    </lineage>
</organism>
<dbReference type="PANTHER" id="PTHR46769:SF2">
    <property type="entry name" value="FIBROCYSTIN-L ISOFORM 2 PRECURSOR-RELATED"/>
    <property type="match status" value="1"/>
</dbReference>
<dbReference type="Pfam" id="PF24606">
    <property type="entry name" value="CEMIP_beta-hel"/>
    <property type="match status" value="1"/>
</dbReference>
<keyword evidence="2" id="KW-0472">Membrane</keyword>
<protein>
    <recommendedName>
        <fullName evidence="7">G8 domain-containing protein</fullName>
    </recommendedName>
</protein>
<accession>A0A517PD92</accession>
<dbReference type="Gene3D" id="2.160.20.10">
    <property type="entry name" value="Single-stranded right-handed beta-helix, Pectin lyase-like"/>
    <property type="match status" value="1"/>
</dbReference>
<reference evidence="8 9" key="1">
    <citation type="submission" date="2019-02" db="EMBL/GenBank/DDBJ databases">
        <title>Deep-cultivation of Planctomycetes and their phenomic and genomic characterization uncovers novel biology.</title>
        <authorList>
            <person name="Wiegand S."/>
            <person name="Jogler M."/>
            <person name="Boedeker C."/>
            <person name="Pinto D."/>
            <person name="Vollmers J."/>
            <person name="Rivas-Marin E."/>
            <person name="Kohn T."/>
            <person name="Peeters S.H."/>
            <person name="Heuer A."/>
            <person name="Rast P."/>
            <person name="Oberbeckmann S."/>
            <person name="Bunk B."/>
            <person name="Jeske O."/>
            <person name="Meyerdierks A."/>
            <person name="Storesund J.E."/>
            <person name="Kallscheuer N."/>
            <person name="Luecker S."/>
            <person name="Lage O.M."/>
            <person name="Pohl T."/>
            <person name="Merkel B.J."/>
            <person name="Hornburger P."/>
            <person name="Mueller R.-W."/>
            <person name="Bruemmer F."/>
            <person name="Labrenz M."/>
            <person name="Spormann A.M."/>
            <person name="Op den Camp H."/>
            <person name="Overmann J."/>
            <person name="Amann R."/>
            <person name="Jetten M.S.M."/>
            <person name="Mascher T."/>
            <person name="Medema M.H."/>
            <person name="Devos D.P."/>
            <person name="Kaster A.-K."/>
            <person name="Ovreas L."/>
            <person name="Rohde M."/>
            <person name="Galperin M.Y."/>
            <person name="Jogler C."/>
        </authorList>
    </citation>
    <scope>NUCLEOTIDE SEQUENCE [LARGE SCALE GENOMIC DNA]</scope>
    <source>
        <strain evidence="8 9">CA12</strain>
    </source>
</reference>
<keyword evidence="2" id="KW-1003">Cell membrane</keyword>
<dbReference type="RefSeq" id="WP_145360225.1">
    <property type="nucleotide sequence ID" value="NZ_CP036265.1"/>
</dbReference>
<evidence type="ECO:0000256" key="6">
    <source>
        <dbReference type="SAM" id="SignalP"/>
    </source>
</evidence>
<evidence type="ECO:0000256" key="5">
    <source>
        <dbReference type="SAM" id="MobiDB-lite"/>
    </source>
</evidence>
<dbReference type="KEGG" id="acaf:CA12_34660"/>
<gene>
    <name evidence="8" type="ORF">CA12_34660</name>
</gene>
<evidence type="ECO:0000313" key="8">
    <source>
        <dbReference type="EMBL" id="QDT17345.1"/>
    </source>
</evidence>
<dbReference type="GO" id="GO:0005886">
    <property type="term" value="C:plasma membrane"/>
    <property type="evidence" value="ECO:0007669"/>
    <property type="project" value="UniProtKB-SubCell"/>
</dbReference>
<sequence length="834" mass="90775" precursor="true">MVRPLALPAFVLVGLLGSAGSGAAMAAEREAERSGTWSEPKTWGGGVLPREGDDVSIGEGIVVAIDLERSPVLGTLKVDGALAFPEGMSAELRLRGNLLLYGRLSMRPESAELRHTLTFVEVDEGAFVGGGMKPLASDVGLWARGGGVLDAVGAEKTPWTRLRGGAEAGATQIQVEDAAGWRVGDRLVLTPTQSPAVGKECWTGYDDVRIQRVDGETVTLSEPLTHAHPRVNDEWTAEVLNLTRNVVLQGTEAGRAHALFMTDAPQAIRNVAFRHMGPRTPPDGNGITHSVLGRYPVHFHHCGDSSRGSLVENVVVHECGNRAFVPHASHGVTLRGCVSHDTWEDAYWWDPGEGHESHDSRWERCVASFVRSDPDFRGYRLTGFNLRHGERNAIADCVAVGVRGNNDASGFLWPEQFGDVWEFTNCVAHNNKQDGLFVWQNNAERHRVGPFVSYHNADNGLEHGAYSNSYEYRDAILYGNGRAGVQVHAVSGSGKQLRFERLRIEGAGVTRYGMEFVKHQPPPGQPTWVEEVAVADVTDAAVAFTYDGPVEQAKRDWVDFLHCRFEGDVPQFRLNENLHPDTLITVEPADGPAFQLHRPNGDLGEPVERWNARRTALPTADRPSPPAATPAPSITDAFDEPAANGWGERWTVVELGGVRPRVYREDGRALVRSAGEGGVVLLSPTPQAITDVDQSVTFQISMNVPKVGLIARWNGDADSCCGVRVGTGDTRTLEAFRRIAGATRTVKRAANPVVVQSKTDYRLRMVARERDHGVVLQAKLWPADEAEPAEWTLETDTIHNRELRGAAGQFGVLVEQGGSSGRVVRCDDYVAGAP</sequence>
<feature type="region of interest" description="Disordered" evidence="5">
    <location>
        <begin position="30"/>
        <end position="51"/>
    </location>
</feature>
<keyword evidence="3 6" id="KW-0732">Signal</keyword>
<dbReference type="OrthoDB" id="227223at2"/>
<dbReference type="InterPro" id="IPR019316">
    <property type="entry name" value="G8_domain"/>
</dbReference>
<dbReference type="AlphaFoldDB" id="A0A517PD92"/>
<evidence type="ECO:0000313" key="9">
    <source>
        <dbReference type="Proteomes" id="UP000318741"/>
    </source>
</evidence>
<keyword evidence="4" id="KW-0325">Glycoprotein</keyword>
<evidence type="ECO:0000256" key="3">
    <source>
        <dbReference type="ARBA" id="ARBA00022729"/>
    </source>
</evidence>
<dbReference type="Pfam" id="PF10162">
    <property type="entry name" value="G8"/>
    <property type="match status" value="1"/>
</dbReference>
<dbReference type="Proteomes" id="UP000318741">
    <property type="component" value="Chromosome"/>
</dbReference>
<evidence type="ECO:0000256" key="4">
    <source>
        <dbReference type="ARBA" id="ARBA00023180"/>
    </source>
</evidence>
<dbReference type="PROSITE" id="PS51484">
    <property type="entry name" value="G8"/>
    <property type="match status" value="1"/>
</dbReference>
<dbReference type="SUPFAM" id="SSF51126">
    <property type="entry name" value="Pectin lyase-like"/>
    <property type="match status" value="1"/>
</dbReference>
<dbReference type="InterPro" id="IPR012334">
    <property type="entry name" value="Pectin_lyas_fold"/>
</dbReference>
<dbReference type="InterPro" id="IPR052387">
    <property type="entry name" value="Fibrocystin"/>
</dbReference>